<feature type="transmembrane region" description="Helical" evidence="1">
    <location>
        <begin position="325"/>
        <end position="343"/>
    </location>
</feature>
<evidence type="ECO:0000313" key="4">
    <source>
        <dbReference type="Proteomes" id="UP000185161"/>
    </source>
</evidence>
<sequence>MMLKADFHEASGFRDTPRTGALDRSWRFAALAGCGLCLLAVFARIMTYPMQHDEQFYIAAGVLFDRYPLYSGIGFSHLPNIALLFAGAFALLGDAHYLLIGRLLVFAAWAGTCAALLLIARSYVRSVPIGGLMLALLALNPMLLNATGMTATNNFLPVPFMLFGLYLFLRAADRDMPSPVLALASGFVLAMGAGFKANYLLFLVPFAAAALLVPRTLPFRSRLLRIALPLLAGGVIGGLPSILYALSDAEGFVAHVVNAHRGPQLAYWAAHADPNDPKVIGIADKLLLAHRLWLSGVTMLILVLLLALAGIAVMRRRTFVLRWPLLLTGSLAAIGMAISFVPSPAFPQYFTPPLPFAVVLTGLLFGSLDMQGRDIAKPVLAAVLGLTLVTGAPQLLPSLAGLVRPGGWTGVQVARDGRAIAALVGERSPDGPVATVSPIHALEGHLPIYPQFALGPFIVRAAPWIPAEDRRHYAYFITPNAVPALLGSDPPSAILTGMEGANDAPFDSFAKSRGYREIPLSLKKAEDAERVRLYLAP</sequence>
<evidence type="ECO:0000256" key="1">
    <source>
        <dbReference type="SAM" id="Phobius"/>
    </source>
</evidence>
<protein>
    <recommendedName>
        <fullName evidence="6">Glycosyltransferase RgtA/B/C/D-like domain-containing protein</fullName>
    </recommendedName>
</protein>
<evidence type="ECO:0000313" key="3">
    <source>
        <dbReference type="EMBL" id="RSV06280.1"/>
    </source>
</evidence>
<feature type="transmembrane region" description="Helical" evidence="1">
    <location>
        <begin position="28"/>
        <end position="47"/>
    </location>
</feature>
<dbReference type="KEGG" id="skr:BRX40_15900"/>
<evidence type="ECO:0000313" key="2">
    <source>
        <dbReference type="EMBL" id="APR53710.1"/>
    </source>
</evidence>
<dbReference type="GeneID" id="44134046"/>
<reference evidence="3 5" key="3">
    <citation type="submission" date="2018-07" db="EMBL/GenBank/DDBJ databases">
        <title>Genomic and Epidemiologic Investigation of an Indolent Hospital Outbreak.</title>
        <authorList>
            <person name="Johnson R.C."/>
            <person name="Deming C."/>
            <person name="Conlan S."/>
            <person name="Zellmer C.J."/>
            <person name="Michelin A.V."/>
            <person name="Lee-Lin S."/>
            <person name="Thomas P.J."/>
            <person name="Park M."/>
            <person name="Weingarten R.A."/>
            <person name="Less J."/>
            <person name="Dekker J.P."/>
            <person name="Frank K.M."/>
            <person name="Musser K.A."/>
            <person name="Mcquiston J.R."/>
            <person name="Henderson D.K."/>
            <person name="Lau A.F."/>
            <person name="Palmore T.N."/>
            <person name="Segre J.A."/>
        </authorList>
    </citation>
    <scope>NUCLEOTIDE SEQUENCE [LARGE SCALE GENOMIC DNA]</scope>
    <source>
        <strain evidence="3 5">SK-NIH.Env10_0317</strain>
    </source>
</reference>
<keyword evidence="4" id="KW-1185">Reference proteome</keyword>
<evidence type="ECO:0008006" key="6">
    <source>
        <dbReference type="Google" id="ProtNLM"/>
    </source>
</evidence>
<dbReference type="RefSeq" id="WP_075152266.1">
    <property type="nucleotide sequence ID" value="NZ_CP018820.1"/>
</dbReference>
<feature type="transmembrane region" description="Helical" evidence="1">
    <location>
        <begin position="181"/>
        <end position="214"/>
    </location>
</feature>
<feature type="transmembrane region" description="Helical" evidence="1">
    <location>
        <begin position="349"/>
        <end position="367"/>
    </location>
</feature>
<dbReference type="EMBL" id="CP018820">
    <property type="protein sequence ID" value="APR53710.1"/>
    <property type="molecule type" value="Genomic_DNA"/>
</dbReference>
<feature type="transmembrane region" description="Helical" evidence="1">
    <location>
        <begin position="126"/>
        <end position="144"/>
    </location>
</feature>
<evidence type="ECO:0000313" key="5">
    <source>
        <dbReference type="Proteomes" id="UP000286681"/>
    </source>
</evidence>
<gene>
    <name evidence="2" type="ORF">BRX40_15900</name>
    <name evidence="3" type="ORF">CA257_05095</name>
</gene>
<dbReference type="EMBL" id="QQWO01000003">
    <property type="protein sequence ID" value="RSV06280.1"/>
    <property type="molecule type" value="Genomic_DNA"/>
</dbReference>
<feature type="transmembrane region" description="Helical" evidence="1">
    <location>
        <begin position="151"/>
        <end position="169"/>
    </location>
</feature>
<dbReference type="Proteomes" id="UP000185161">
    <property type="component" value="Chromosome"/>
</dbReference>
<feature type="transmembrane region" description="Helical" evidence="1">
    <location>
        <begin position="379"/>
        <end position="396"/>
    </location>
</feature>
<organism evidence="2 4">
    <name type="scientific">Sphingomonas koreensis</name>
    <dbReference type="NCBI Taxonomy" id="93064"/>
    <lineage>
        <taxon>Bacteria</taxon>
        <taxon>Pseudomonadati</taxon>
        <taxon>Pseudomonadota</taxon>
        <taxon>Alphaproteobacteria</taxon>
        <taxon>Sphingomonadales</taxon>
        <taxon>Sphingomonadaceae</taxon>
        <taxon>Sphingomonas</taxon>
    </lineage>
</organism>
<feature type="transmembrane region" description="Helical" evidence="1">
    <location>
        <begin position="226"/>
        <end position="246"/>
    </location>
</feature>
<feature type="transmembrane region" description="Helical" evidence="1">
    <location>
        <begin position="292"/>
        <end position="313"/>
    </location>
</feature>
<dbReference type="Proteomes" id="UP000286681">
    <property type="component" value="Unassembled WGS sequence"/>
</dbReference>
<keyword evidence="1" id="KW-0812">Transmembrane</keyword>
<reference evidence="2" key="1">
    <citation type="submission" date="2016-12" db="EMBL/GenBank/DDBJ databases">
        <title>Whole genome sequencing of Sphingomonas koreensis.</title>
        <authorList>
            <person name="Conlan S."/>
            <person name="Thomas P.J."/>
            <person name="Mullikin J."/>
            <person name="Palmore T.N."/>
            <person name="Frank K.M."/>
            <person name="Segre J.A."/>
        </authorList>
    </citation>
    <scope>NUCLEOTIDE SEQUENCE</scope>
    <source>
        <strain evidence="2">ABOJV</strain>
    </source>
</reference>
<dbReference type="OrthoDB" id="7463529at2"/>
<dbReference type="STRING" id="93064.BRX40_15900"/>
<dbReference type="AlphaFoldDB" id="A0A1L6JDY7"/>
<proteinExistence type="predicted"/>
<keyword evidence="1" id="KW-1133">Transmembrane helix</keyword>
<feature type="transmembrane region" description="Helical" evidence="1">
    <location>
        <begin position="67"/>
        <end position="92"/>
    </location>
</feature>
<keyword evidence="1" id="KW-0472">Membrane</keyword>
<accession>A0A1L6JDY7</accession>
<feature type="transmembrane region" description="Helical" evidence="1">
    <location>
        <begin position="99"/>
        <end position="120"/>
    </location>
</feature>
<name>A0A1L6JDY7_9SPHN</name>
<reference evidence="4" key="2">
    <citation type="submission" date="2016-12" db="EMBL/GenBank/DDBJ databases">
        <title>Whole genome sequencing of Sphingomonas sp. ABOJV.</title>
        <authorList>
            <person name="Conlan S."/>
            <person name="Thomas P.J."/>
            <person name="Mullikin J."/>
            <person name="Palmore T.N."/>
            <person name="Frank K.M."/>
            <person name="Segre J.A."/>
        </authorList>
    </citation>
    <scope>NUCLEOTIDE SEQUENCE [LARGE SCALE GENOMIC DNA]</scope>
    <source>
        <strain evidence="4">ABOJV</strain>
    </source>
</reference>